<evidence type="ECO:0000313" key="3">
    <source>
        <dbReference type="Proteomes" id="UP000222366"/>
    </source>
</evidence>
<dbReference type="EMBL" id="NJAJ01000030">
    <property type="protein sequence ID" value="PHM64376.1"/>
    <property type="molecule type" value="Genomic_DNA"/>
</dbReference>
<name>A0A2D0KLU6_9GAMM</name>
<dbReference type="PANTHER" id="PTHR35370:SF1">
    <property type="entry name" value="TYPE VI SECRETION SYSTEM COMPONENT TSSF1"/>
    <property type="match status" value="1"/>
</dbReference>
<dbReference type="RefSeq" id="WP_099125548.1">
    <property type="nucleotide sequence ID" value="NZ_CAWNRH010000105.1"/>
</dbReference>
<keyword evidence="3" id="KW-1185">Reference proteome</keyword>
<dbReference type="Proteomes" id="UP000222366">
    <property type="component" value="Unassembled WGS sequence"/>
</dbReference>
<dbReference type="PANTHER" id="PTHR35370">
    <property type="entry name" value="CYTOPLASMIC PROTEIN-RELATED-RELATED"/>
    <property type="match status" value="1"/>
</dbReference>
<proteinExistence type="predicted"/>
<organism evidence="2 3">
    <name type="scientific">Xenorhabdus stockiae</name>
    <dbReference type="NCBI Taxonomy" id="351614"/>
    <lineage>
        <taxon>Bacteria</taxon>
        <taxon>Pseudomonadati</taxon>
        <taxon>Pseudomonadota</taxon>
        <taxon>Gammaproteobacteria</taxon>
        <taxon>Enterobacterales</taxon>
        <taxon>Morganellaceae</taxon>
        <taxon>Xenorhabdus</taxon>
    </lineage>
</organism>
<evidence type="ECO:0000313" key="2">
    <source>
        <dbReference type="EMBL" id="PHM64376.1"/>
    </source>
</evidence>
<sequence>MNNNKESLYLRERAYLRELAQRVAKDSPHLADFLIASHDPDITRLFEAFALLIASVRAKLEDELPEITHGILSRIWPLALCPLPPTTILQFSPADGEHQGSTDIPVNTAVSAHHNGQLMTFKTRRPLHIEPLVVQQRAVKKNGTHSEIILTLCQTGTASPIWQSGALTFFLGTDTEKAAQLSLWLDQHICDVSLKTQGKQRKLRGFPYGWHDLLDSPVLPVPKNTYSGLQPLVEYYALSPLYNFVTLDIRNSCTTVPLNGDGTFELIFRFEGELPLTDVDETFLLGCVPAIHLENRVSLPIELEAGNHRYPLPLGESVRLFRLGDIEVVEQPGDSEQRGTPYHWLPIEQFTPAGRFRDENEQPDTFYYQLQTEPDFLGRTQHRLHFFDLTGKPANDLPAIAILCYFTGYHEQAPALTQGTITVTQEGAPSHLSVHNITPVTTDYPPLLQEKSGWPLLSCLSSPPMMLFATDSLKQFFRLFDPYADTHRPLSRQFRQHIDGIVQVEERLTDRMRLGRSVRGHLLALTLDPDCYRNPGEMYRFCRLINQALACFITQSAFVMLEIFTPDSHKALWQFWHVDGLRPEM</sequence>
<accession>A0A2D0KLU6</accession>
<evidence type="ECO:0000313" key="1">
    <source>
        <dbReference type="EMBL" id="PHM64025.1"/>
    </source>
</evidence>
<comment type="caution">
    <text evidence="2">The sequence shown here is derived from an EMBL/GenBank/DDBJ whole genome shotgun (WGS) entry which is preliminary data.</text>
</comment>
<dbReference type="AlphaFoldDB" id="A0A2D0KLU6"/>
<dbReference type="Pfam" id="PF05947">
    <property type="entry name" value="T6SS_TssF"/>
    <property type="match status" value="1"/>
</dbReference>
<dbReference type="EMBL" id="NJAJ01000039">
    <property type="protein sequence ID" value="PHM64025.1"/>
    <property type="molecule type" value="Genomic_DNA"/>
</dbReference>
<protein>
    <recommendedName>
        <fullName evidence="4">Type VI secretion system protein VasA</fullName>
    </recommendedName>
</protein>
<gene>
    <name evidence="2" type="ORF">Xsto_03032</name>
    <name evidence="1" type="ORF">Xsto_03422</name>
</gene>
<evidence type="ECO:0008006" key="4">
    <source>
        <dbReference type="Google" id="ProtNLM"/>
    </source>
</evidence>
<dbReference type="InterPro" id="IPR010272">
    <property type="entry name" value="T6SS_TssF"/>
</dbReference>
<reference evidence="2 3" key="1">
    <citation type="journal article" date="2017" name="Nat. Microbiol.">
        <title>Natural product diversity associated with the nematode symbionts Photorhabdus and Xenorhabdus.</title>
        <authorList>
            <person name="Tobias N.J."/>
            <person name="Wolff H."/>
            <person name="Djahanschiri B."/>
            <person name="Grundmann F."/>
            <person name="Kronenwerth M."/>
            <person name="Shi Y.M."/>
            <person name="Simonyi S."/>
            <person name="Grun P."/>
            <person name="Shapiro-Ilan D."/>
            <person name="Pidot S.J."/>
            <person name="Stinear T.P."/>
            <person name="Ebersberger I."/>
            <person name="Bode H.B."/>
        </authorList>
    </citation>
    <scope>NUCLEOTIDE SEQUENCE [LARGE SCALE GENOMIC DNA]</scope>
    <source>
        <strain evidence="2 3">DSM 17904</strain>
    </source>
</reference>